<name>A0A0A9H5T7_ARUDO</name>
<organism evidence="1">
    <name type="scientific">Arundo donax</name>
    <name type="common">Giant reed</name>
    <name type="synonym">Donax arundinaceus</name>
    <dbReference type="NCBI Taxonomy" id="35708"/>
    <lineage>
        <taxon>Eukaryota</taxon>
        <taxon>Viridiplantae</taxon>
        <taxon>Streptophyta</taxon>
        <taxon>Embryophyta</taxon>
        <taxon>Tracheophyta</taxon>
        <taxon>Spermatophyta</taxon>
        <taxon>Magnoliopsida</taxon>
        <taxon>Liliopsida</taxon>
        <taxon>Poales</taxon>
        <taxon>Poaceae</taxon>
        <taxon>PACMAD clade</taxon>
        <taxon>Arundinoideae</taxon>
        <taxon>Arundineae</taxon>
        <taxon>Arundo</taxon>
    </lineage>
</organism>
<protein>
    <submittedName>
        <fullName evidence="1">Uncharacterized protein</fullName>
    </submittedName>
</protein>
<accession>A0A0A9H5T7</accession>
<dbReference type="EMBL" id="GBRH01169623">
    <property type="protein sequence ID" value="JAE28273.1"/>
    <property type="molecule type" value="Transcribed_RNA"/>
</dbReference>
<reference evidence="1" key="1">
    <citation type="submission" date="2014-09" db="EMBL/GenBank/DDBJ databases">
        <authorList>
            <person name="Magalhaes I.L.F."/>
            <person name="Oliveira U."/>
            <person name="Santos F.R."/>
            <person name="Vidigal T.H.D.A."/>
            <person name="Brescovit A.D."/>
            <person name="Santos A.J."/>
        </authorList>
    </citation>
    <scope>NUCLEOTIDE SEQUENCE</scope>
    <source>
        <tissue evidence="1">Shoot tissue taken approximately 20 cm above the soil surface</tissue>
    </source>
</reference>
<reference evidence="1" key="2">
    <citation type="journal article" date="2015" name="Data Brief">
        <title>Shoot transcriptome of the giant reed, Arundo donax.</title>
        <authorList>
            <person name="Barrero R.A."/>
            <person name="Guerrero F.D."/>
            <person name="Moolhuijzen P."/>
            <person name="Goolsby J.A."/>
            <person name="Tidwell J."/>
            <person name="Bellgard S.E."/>
            <person name="Bellgard M.I."/>
        </authorList>
    </citation>
    <scope>NUCLEOTIDE SEQUENCE</scope>
    <source>
        <tissue evidence="1">Shoot tissue taken approximately 20 cm above the soil surface</tissue>
    </source>
</reference>
<proteinExistence type="predicted"/>
<sequence length="40" mass="4722">MRAVEMLQQHLCCSTLWRRRAWSCGTRSLQGTSRTEIGRR</sequence>
<dbReference type="AlphaFoldDB" id="A0A0A9H5T7"/>
<evidence type="ECO:0000313" key="1">
    <source>
        <dbReference type="EMBL" id="JAE28273.1"/>
    </source>
</evidence>